<dbReference type="STRING" id="62062.ENSHHUP00000083411"/>
<evidence type="ECO:0000313" key="5">
    <source>
        <dbReference type="Ensembl" id="ENSHHUP00000083411.1"/>
    </source>
</evidence>
<dbReference type="Gene3D" id="3.40.630.10">
    <property type="entry name" value="Zn peptidases"/>
    <property type="match status" value="1"/>
</dbReference>
<reference evidence="6" key="1">
    <citation type="submission" date="2018-06" db="EMBL/GenBank/DDBJ databases">
        <title>Genome assembly of Danube salmon.</title>
        <authorList>
            <person name="Macqueen D.J."/>
            <person name="Gundappa M.K."/>
        </authorList>
    </citation>
    <scope>NUCLEOTIDE SEQUENCE [LARGE SCALE GENOMIC DNA]</scope>
</reference>
<dbReference type="GO" id="GO:0046872">
    <property type="term" value="F:metal ion binding"/>
    <property type="evidence" value="ECO:0007669"/>
    <property type="project" value="UniProtKB-KW"/>
</dbReference>
<dbReference type="Gene3D" id="3.30.70.360">
    <property type="match status" value="1"/>
</dbReference>
<evidence type="ECO:0000256" key="1">
    <source>
        <dbReference type="ARBA" id="ARBA00022670"/>
    </source>
</evidence>
<dbReference type="GO" id="GO:0006508">
    <property type="term" value="P:proteolysis"/>
    <property type="evidence" value="ECO:0007669"/>
    <property type="project" value="UniProtKB-KW"/>
</dbReference>
<dbReference type="SUPFAM" id="SSF53187">
    <property type="entry name" value="Zn-dependent exopeptidases"/>
    <property type="match status" value="1"/>
</dbReference>
<dbReference type="Pfam" id="PF01546">
    <property type="entry name" value="Peptidase_M20"/>
    <property type="match status" value="1"/>
</dbReference>
<proteinExistence type="predicted"/>
<name>A0A4W5R0D8_9TELE</name>
<dbReference type="Ensembl" id="ENSHHUT00000086038.1">
    <property type="protein sequence ID" value="ENSHHUP00000083411.1"/>
    <property type="gene ID" value="ENSHHUG00000048370.1"/>
</dbReference>
<sequence length="519" mass="57461">MAVLSLCLAHGNTFFFSIMTKLIVVAFLLLHTSDSSSSSSSSAPGAAGMLEPLFQYIDDHQNQFVQRLKEWVAVQSDSGDHTKWGEVERILNMTAVRIQEMGGTVEFADVGTHQLPSGETVLLPPVILAEFEKDPKKATLCIYGHVDVQPAKMEDGWTTDPFNLTEIKGNLYGRGATDNKGPVLAWLHAVETYQAIEKEIPMNIKLIIEGLEEVGSYGLLELTRKRNDSFFADVDFIVISDNVWATRTPALTYGTRGSSYFFVEVDGPKLDFHSGVYGGSIQEPMSDLIALLGSLLDHTGKILVPGVTDDVAPLTEDERKLYDNISFDLEEMKSVAGVKHFLQDTKEGVLMARWRNPSLSIHGIQGAFSEPGTKTVIPKQVTGKFSIRHVPNMDPPDVERKVKAHLQQVFSTLKSPNRLRVTATVGAKPWVANLKDPQYVAGQRAVREVFGVDPELIREGSTIPIAQNFQEETGKSVMMLPIGGHDDGEHSQNEKISRYNYIEGTKLFAAYFYELSLLQ</sequence>
<organism evidence="5 6">
    <name type="scientific">Hucho hucho</name>
    <name type="common">huchen</name>
    <dbReference type="NCBI Taxonomy" id="62062"/>
    <lineage>
        <taxon>Eukaryota</taxon>
        <taxon>Metazoa</taxon>
        <taxon>Chordata</taxon>
        <taxon>Craniata</taxon>
        <taxon>Vertebrata</taxon>
        <taxon>Euteleostomi</taxon>
        <taxon>Actinopterygii</taxon>
        <taxon>Neopterygii</taxon>
        <taxon>Teleostei</taxon>
        <taxon>Protacanthopterygii</taxon>
        <taxon>Salmoniformes</taxon>
        <taxon>Salmonidae</taxon>
        <taxon>Salmoninae</taxon>
        <taxon>Hucho</taxon>
    </lineage>
</organism>
<dbReference type="AlphaFoldDB" id="A0A4W5R0D8"/>
<keyword evidence="1" id="KW-0645">Protease</keyword>
<dbReference type="Proteomes" id="UP000314982">
    <property type="component" value="Unassembled WGS sequence"/>
</dbReference>
<evidence type="ECO:0000313" key="6">
    <source>
        <dbReference type="Proteomes" id="UP000314982"/>
    </source>
</evidence>
<protein>
    <submittedName>
        <fullName evidence="5">Carnosine dipeptidase 1</fullName>
    </submittedName>
</protein>
<dbReference type="InterPro" id="IPR011650">
    <property type="entry name" value="Peptidase_M20_dimer"/>
</dbReference>
<evidence type="ECO:0000256" key="2">
    <source>
        <dbReference type="ARBA" id="ARBA00022723"/>
    </source>
</evidence>
<feature type="domain" description="Peptidase M20 dimerisation" evidence="4">
    <location>
        <begin position="253"/>
        <end position="409"/>
    </location>
</feature>
<evidence type="ECO:0000256" key="3">
    <source>
        <dbReference type="ARBA" id="ARBA00022801"/>
    </source>
</evidence>
<dbReference type="InterPro" id="IPR002933">
    <property type="entry name" value="Peptidase_M20"/>
</dbReference>
<keyword evidence="2" id="KW-0479">Metal-binding</keyword>
<dbReference type="PANTHER" id="PTHR43270:SF16">
    <property type="entry name" value="BETA-ALA-HIS DIPEPTIDASE-LIKE"/>
    <property type="match status" value="1"/>
</dbReference>
<dbReference type="GO" id="GO:0016805">
    <property type="term" value="F:dipeptidase activity"/>
    <property type="evidence" value="ECO:0007669"/>
    <property type="project" value="TreeGrafter"/>
</dbReference>
<evidence type="ECO:0000259" key="4">
    <source>
        <dbReference type="Pfam" id="PF07687"/>
    </source>
</evidence>
<reference evidence="5" key="2">
    <citation type="submission" date="2025-08" db="UniProtKB">
        <authorList>
            <consortium name="Ensembl"/>
        </authorList>
    </citation>
    <scope>IDENTIFICATION</scope>
</reference>
<dbReference type="Pfam" id="PF07687">
    <property type="entry name" value="M20_dimer"/>
    <property type="match status" value="1"/>
</dbReference>
<keyword evidence="6" id="KW-1185">Reference proteome</keyword>
<reference evidence="5" key="3">
    <citation type="submission" date="2025-09" db="UniProtKB">
        <authorList>
            <consortium name="Ensembl"/>
        </authorList>
    </citation>
    <scope>IDENTIFICATION</scope>
</reference>
<keyword evidence="3" id="KW-0378">Hydrolase</keyword>
<accession>A0A4W5R0D8</accession>
<dbReference type="PANTHER" id="PTHR43270">
    <property type="entry name" value="BETA-ALA-HIS DIPEPTIDASE"/>
    <property type="match status" value="1"/>
</dbReference>
<dbReference type="InterPro" id="IPR051458">
    <property type="entry name" value="Cyt/Met_Dipeptidase"/>
</dbReference>
<dbReference type="GeneTree" id="ENSGT00940000160484"/>
<dbReference type="GO" id="GO:0005829">
    <property type="term" value="C:cytosol"/>
    <property type="evidence" value="ECO:0007669"/>
    <property type="project" value="TreeGrafter"/>
</dbReference>
<dbReference type="CDD" id="cd05676">
    <property type="entry name" value="M20_dipept_like_CNDP"/>
    <property type="match status" value="1"/>
</dbReference>